<dbReference type="GO" id="GO:0016114">
    <property type="term" value="P:terpenoid biosynthetic process"/>
    <property type="evidence" value="ECO:0007669"/>
    <property type="project" value="UniProtKB-UniRule"/>
</dbReference>
<dbReference type="HAMAP" id="MF_00061">
    <property type="entry name" value="IspE"/>
    <property type="match status" value="1"/>
</dbReference>
<keyword evidence="6 10" id="KW-0418">Kinase</keyword>
<sequence length="314" mass="34412">MTKLTTQVLKAVPAPAKLNLFLHVVGRRADGYHLLQSVFTFIDLYDYLDFTLRIDGVIERVGESLTGLAPEHDLIIKAARLLQATTGVHYGASIRCQKNIPAGAGLGGGSSDAATTLIALNKLWNTGLTRAQLMQLGLQLGADVPVFIFGQSAFAEGVGEQLQAVTLPNLYYIVVKPQAFVPTPVIFSDQGLTRNQTPVIITDFTGSLIQPDSEYHDSVPLFGVNNLEPIACQFEPEINTLFQLLRNAKLHARMTGSGSSFFVPFLDKETACRQSSYLCGTLLHEQLLVQQPQQWVVSGLNVHPLYNWLNEFGD</sequence>
<keyword evidence="8 10" id="KW-0414">Isoprene biosynthesis</keyword>
<evidence type="ECO:0000256" key="4">
    <source>
        <dbReference type="ARBA" id="ARBA00022679"/>
    </source>
</evidence>
<dbReference type="GO" id="GO:0050515">
    <property type="term" value="F:4-(cytidine 5'-diphospho)-2-C-methyl-D-erythritol kinase activity"/>
    <property type="evidence" value="ECO:0007669"/>
    <property type="project" value="UniProtKB-UniRule"/>
</dbReference>
<proteinExistence type="inferred from homology"/>
<evidence type="ECO:0000313" key="13">
    <source>
        <dbReference type="EMBL" id="AQS51930.1"/>
    </source>
</evidence>
<dbReference type="Pfam" id="PF00288">
    <property type="entry name" value="GHMP_kinases_N"/>
    <property type="match status" value="1"/>
</dbReference>
<dbReference type="InterPro" id="IPR006204">
    <property type="entry name" value="GHMP_kinase_N_dom"/>
</dbReference>
<name>A0A1U9K1K1_9BURK</name>
<dbReference type="Proteomes" id="UP000189369">
    <property type="component" value="Chromosome"/>
</dbReference>
<feature type="active site" evidence="10">
    <location>
        <position position="17"/>
    </location>
</feature>
<dbReference type="GO" id="GO:0019288">
    <property type="term" value="P:isopentenyl diphosphate biosynthetic process, methylerythritol 4-phosphate pathway"/>
    <property type="evidence" value="ECO:0007669"/>
    <property type="project" value="UniProtKB-UniRule"/>
</dbReference>
<dbReference type="KEGG" id="phn:PAEH1_10940"/>
<dbReference type="InterPro" id="IPR036554">
    <property type="entry name" value="GHMP_kinase_C_sf"/>
</dbReference>
<gene>
    <name evidence="10" type="primary">ispE</name>
    <name evidence="13" type="ORF">PAEH1_10940</name>
</gene>
<feature type="binding site" evidence="10">
    <location>
        <begin position="101"/>
        <end position="111"/>
    </location>
    <ligand>
        <name>ATP</name>
        <dbReference type="ChEBI" id="CHEBI:30616"/>
    </ligand>
</feature>
<evidence type="ECO:0000256" key="9">
    <source>
        <dbReference type="ARBA" id="ARBA00032554"/>
    </source>
</evidence>
<evidence type="ECO:0000256" key="6">
    <source>
        <dbReference type="ARBA" id="ARBA00022777"/>
    </source>
</evidence>
<dbReference type="PANTHER" id="PTHR43527:SF2">
    <property type="entry name" value="4-DIPHOSPHOCYTIDYL-2-C-METHYL-D-ERYTHRITOL KINASE, CHLOROPLASTIC"/>
    <property type="match status" value="1"/>
</dbReference>
<dbReference type="EMBL" id="CP019697">
    <property type="protein sequence ID" value="AQS51930.1"/>
    <property type="molecule type" value="Genomic_DNA"/>
</dbReference>
<dbReference type="GO" id="GO:0005524">
    <property type="term" value="F:ATP binding"/>
    <property type="evidence" value="ECO:0007669"/>
    <property type="project" value="UniProtKB-UniRule"/>
</dbReference>
<keyword evidence="7 10" id="KW-0067">ATP-binding</keyword>
<comment type="catalytic activity">
    <reaction evidence="10">
        <text>4-CDP-2-C-methyl-D-erythritol + ATP = 4-CDP-2-C-methyl-D-erythritol 2-phosphate + ADP + H(+)</text>
        <dbReference type="Rhea" id="RHEA:18437"/>
        <dbReference type="ChEBI" id="CHEBI:15378"/>
        <dbReference type="ChEBI" id="CHEBI:30616"/>
        <dbReference type="ChEBI" id="CHEBI:57823"/>
        <dbReference type="ChEBI" id="CHEBI:57919"/>
        <dbReference type="ChEBI" id="CHEBI:456216"/>
        <dbReference type="EC" id="2.7.1.148"/>
    </reaction>
</comment>
<keyword evidence="4 10" id="KW-0808">Transferase</keyword>
<accession>A0A1U9K1K1</accession>
<evidence type="ECO:0000259" key="11">
    <source>
        <dbReference type="Pfam" id="PF00288"/>
    </source>
</evidence>
<dbReference type="PANTHER" id="PTHR43527">
    <property type="entry name" value="4-DIPHOSPHOCYTIDYL-2-C-METHYL-D-ERYTHRITOL KINASE, CHLOROPLASTIC"/>
    <property type="match status" value="1"/>
</dbReference>
<dbReference type="PIRSF" id="PIRSF010376">
    <property type="entry name" value="IspE"/>
    <property type="match status" value="1"/>
</dbReference>
<feature type="domain" description="GHMP kinase N-terminal" evidence="11">
    <location>
        <begin position="74"/>
        <end position="151"/>
    </location>
</feature>
<protein>
    <recommendedName>
        <fullName evidence="3 10">4-diphosphocytidyl-2-C-methyl-D-erythritol kinase</fullName>
        <shortName evidence="10">CMK</shortName>
        <ecNumber evidence="2 10">2.7.1.148</ecNumber>
    </recommendedName>
    <alternativeName>
        <fullName evidence="9 10">4-(cytidine-5'-diphospho)-2-C-methyl-D-erythritol kinase</fullName>
    </alternativeName>
</protein>
<dbReference type="NCBIfam" id="TIGR00154">
    <property type="entry name" value="ispE"/>
    <property type="match status" value="1"/>
</dbReference>
<feature type="domain" description="GHMP kinase C-terminal" evidence="12">
    <location>
        <begin position="235"/>
        <end position="271"/>
    </location>
</feature>
<dbReference type="Gene3D" id="3.30.70.890">
    <property type="entry name" value="GHMP kinase, C-terminal domain"/>
    <property type="match status" value="1"/>
</dbReference>
<comment type="similarity">
    <text evidence="1 10">Belongs to the GHMP kinase family. IspE subfamily.</text>
</comment>
<evidence type="ECO:0000259" key="12">
    <source>
        <dbReference type="Pfam" id="PF08544"/>
    </source>
</evidence>
<evidence type="ECO:0000256" key="7">
    <source>
        <dbReference type="ARBA" id="ARBA00022840"/>
    </source>
</evidence>
<evidence type="ECO:0000256" key="3">
    <source>
        <dbReference type="ARBA" id="ARBA00017473"/>
    </source>
</evidence>
<keyword evidence="5 10" id="KW-0547">Nucleotide-binding</keyword>
<evidence type="ECO:0000256" key="8">
    <source>
        <dbReference type="ARBA" id="ARBA00023229"/>
    </source>
</evidence>
<evidence type="ECO:0000313" key="14">
    <source>
        <dbReference type="Proteomes" id="UP000189369"/>
    </source>
</evidence>
<dbReference type="Gene3D" id="3.30.230.10">
    <property type="match status" value="1"/>
</dbReference>
<organism evidence="13 14">
    <name type="scientific">Paenalcaligenes hominis</name>
    <dbReference type="NCBI Taxonomy" id="643674"/>
    <lineage>
        <taxon>Bacteria</taxon>
        <taxon>Pseudomonadati</taxon>
        <taxon>Pseudomonadota</taxon>
        <taxon>Betaproteobacteria</taxon>
        <taxon>Burkholderiales</taxon>
        <taxon>Alcaligenaceae</taxon>
        <taxon>Paenalcaligenes</taxon>
    </lineage>
</organism>
<dbReference type="SUPFAM" id="SSF55060">
    <property type="entry name" value="GHMP Kinase, C-terminal domain"/>
    <property type="match status" value="1"/>
</dbReference>
<evidence type="ECO:0000256" key="1">
    <source>
        <dbReference type="ARBA" id="ARBA00009684"/>
    </source>
</evidence>
<dbReference type="InterPro" id="IPR020568">
    <property type="entry name" value="Ribosomal_Su5_D2-typ_SF"/>
</dbReference>
<dbReference type="Pfam" id="PF08544">
    <property type="entry name" value="GHMP_kinases_C"/>
    <property type="match status" value="1"/>
</dbReference>
<dbReference type="AlphaFoldDB" id="A0A1U9K1K1"/>
<dbReference type="InterPro" id="IPR014721">
    <property type="entry name" value="Ribsml_uS5_D2-typ_fold_subgr"/>
</dbReference>
<feature type="active site" evidence="10">
    <location>
        <position position="143"/>
    </location>
</feature>
<dbReference type="STRING" id="643674.PAEH1_10940"/>
<evidence type="ECO:0000256" key="2">
    <source>
        <dbReference type="ARBA" id="ARBA00012052"/>
    </source>
</evidence>
<dbReference type="UniPathway" id="UPA00056">
    <property type="reaction ID" value="UER00094"/>
</dbReference>
<comment type="pathway">
    <text evidence="10">Isoprenoid biosynthesis; isopentenyl diphosphate biosynthesis via DXP pathway; isopentenyl diphosphate from 1-deoxy-D-xylulose 5-phosphate: step 3/6.</text>
</comment>
<comment type="function">
    <text evidence="10">Catalyzes the phosphorylation of the position 2 hydroxy group of 4-diphosphocytidyl-2C-methyl-D-erythritol.</text>
</comment>
<reference evidence="13 14" key="1">
    <citation type="submission" date="2017-01" db="EMBL/GenBank/DDBJ databases">
        <title>Complete Genome Sequence of Paenalcaligenes hominis, Isolated from a paraplegic Patient with neurogenic bladder.</title>
        <authorList>
            <person name="Mukhopadhyay R."/>
            <person name="Joaquin J."/>
            <person name="Hogue R."/>
            <person name="Kilaru A."/>
            <person name="Jospin G."/>
            <person name="Mars K."/>
            <person name="Eisen J.A."/>
            <person name="Chaturvedi V."/>
        </authorList>
    </citation>
    <scope>NUCLEOTIDE SEQUENCE [LARGE SCALE GENOMIC DNA]</scope>
    <source>
        <strain evidence="13 14">15S00501</strain>
    </source>
</reference>
<dbReference type="EC" id="2.7.1.148" evidence="2 10"/>
<dbReference type="InterPro" id="IPR004424">
    <property type="entry name" value="IspE"/>
</dbReference>
<dbReference type="InterPro" id="IPR013750">
    <property type="entry name" value="GHMP_kinase_C_dom"/>
</dbReference>
<evidence type="ECO:0000256" key="10">
    <source>
        <dbReference type="HAMAP-Rule" id="MF_00061"/>
    </source>
</evidence>
<dbReference type="SUPFAM" id="SSF54211">
    <property type="entry name" value="Ribosomal protein S5 domain 2-like"/>
    <property type="match status" value="1"/>
</dbReference>
<evidence type="ECO:0000256" key="5">
    <source>
        <dbReference type="ARBA" id="ARBA00022741"/>
    </source>
</evidence>